<evidence type="ECO:0000256" key="1">
    <source>
        <dbReference type="SAM" id="MobiDB-lite"/>
    </source>
</evidence>
<dbReference type="EMBL" id="AZEY01000029">
    <property type="protein sequence ID" value="KRL67801.1"/>
    <property type="molecule type" value="Genomic_DNA"/>
</dbReference>
<dbReference type="Pfam" id="PF13472">
    <property type="entry name" value="Lipase_GDSL_2"/>
    <property type="match status" value="1"/>
</dbReference>
<dbReference type="RefSeq" id="WP_057864245.1">
    <property type="nucleotide sequence ID" value="NZ_AZEY01000029.1"/>
</dbReference>
<dbReference type="Proteomes" id="UP000052013">
    <property type="component" value="Unassembled WGS sequence"/>
</dbReference>
<evidence type="ECO:0000313" key="5">
    <source>
        <dbReference type="Proteomes" id="UP000052013"/>
    </source>
</evidence>
<dbReference type="SUPFAM" id="SSF52266">
    <property type="entry name" value="SGNH hydrolase"/>
    <property type="match status" value="1"/>
</dbReference>
<dbReference type="STRING" id="1423739.FC85_GL002661"/>
<protein>
    <recommendedName>
        <fullName evidence="3">SGNH hydrolase-type esterase domain-containing protein</fullName>
    </recommendedName>
</protein>
<feature type="domain" description="SGNH hydrolase-type esterase" evidence="3">
    <location>
        <begin position="168"/>
        <end position="353"/>
    </location>
</feature>
<feature type="chain" id="PRO_5006410561" description="SGNH hydrolase-type esterase domain-containing protein" evidence="2">
    <location>
        <begin position="27"/>
        <end position="412"/>
    </location>
</feature>
<dbReference type="AlphaFoldDB" id="A0A0R1SGA2"/>
<organism evidence="4 5">
    <name type="scientific">Lentilactobacillus diolivorans DSM 14421</name>
    <dbReference type="NCBI Taxonomy" id="1423739"/>
    <lineage>
        <taxon>Bacteria</taxon>
        <taxon>Bacillati</taxon>
        <taxon>Bacillota</taxon>
        <taxon>Bacilli</taxon>
        <taxon>Lactobacillales</taxon>
        <taxon>Lactobacillaceae</taxon>
        <taxon>Lentilactobacillus</taxon>
    </lineage>
</organism>
<feature type="compositionally biased region" description="Low complexity" evidence="1">
    <location>
        <begin position="29"/>
        <end position="57"/>
    </location>
</feature>
<evidence type="ECO:0000313" key="4">
    <source>
        <dbReference type="EMBL" id="KRL67801.1"/>
    </source>
</evidence>
<dbReference type="Gene3D" id="3.40.50.1110">
    <property type="entry name" value="SGNH hydrolase"/>
    <property type="match status" value="1"/>
</dbReference>
<dbReference type="InterPro" id="IPR013830">
    <property type="entry name" value="SGNH_hydro"/>
</dbReference>
<dbReference type="CDD" id="cd00229">
    <property type="entry name" value="SGNH_hydrolase"/>
    <property type="match status" value="1"/>
</dbReference>
<gene>
    <name evidence="4" type="ORF">FC85_GL002661</name>
</gene>
<reference evidence="4 5" key="1">
    <citation type="journal article" date="2015" name="Genome Announc.">
        <title>Expanding the biotechnology potential of lactobacilli through comparative genomics of 213 strains and associated genera.</title>
        <authorList>
            <person name="Sun Z."/>
            <person name="Harris H.M."/>
            <person name="McCann A."/>
            <person name="Guo C."/>
            <person name="Argimon S."/>
            <person name="Zhang W."/>
            <person name="Yang X."/>
            <person name="Jeffery I.B."/>
            <person name="Cooney J.C."/>
            <person name="Kagawa T.F."/>
            <person name="Liu W."/>
            <person name="Song Y."/>
            <person name="Salvetti E."/>
            <person name="Wrobel A."/>
            <person name="Rasinkangas P."/>
            <person name="Parkhill J."/>
            <person name="Rea M.C."/>
            <person name="O'Sullivan O."/>
            <person name="Ritari J."/>
            <person name="Douillard F.P."/>
            <person name="Paul Ross R."/>
            <person name="Yang R."/>
            <person name="Briner A.E."/>
            <person name="Felis G.E."/>
            <person name="de Vos W.M."/>
            <person name="Barrangou R."/>
            <person name="Klaenhammer T.R."/>
            <person name="Caufield P.W."/>
            <person name="Cui Y."/>
            <person name="Zhang H."/>
            <person name="O'Toole P.W."/>
        </authorList>
    </citation>
    <scope>NUCLEOTIDE SEQUENCE [LARGE SCALE GENOMIC DNA]</scope>
    <source>
        <strain evidence="4 5">DSM 14421</strain>
    </source>
</reference>
<name>A0A0R1SGA2_9LACO</name>
<evidence type="ECO:0000256" key="2">
    <source>
        <dbReference type="SAM" id="SignalP"/>
    </source>
</evidence>
<sequence length="412" mass="45362">MQKNIYIVAAIAATLGMTTLTATANAATKTNAPTSGTKTAAPTKSSSTSTKTTQPKSIPAASLVKSTTVDEELPYHLNKGYVYTSPALNKPAGTARDFAKVTWYTYKKAVIDRTAQGSGNSIWYEVKSGNGQQTGWVWQGNLEPISKGTFDIAMKNSDYFKGQKIITLGDSITRGYDGYETLDNMGYPNWLARYLDTSVTNAGYNGAFLCEGGEEETDGDLTPTVNNTNFTNYDIATIAYGTNDYGHSSNSISDIQTELKNNIKKMKSDNKKLIIYGILPIPRYDAQSNSDNVIGKGGYTMDELRDAEAAVYKAYKIPVLDWRNDTNPIITDANHEDRLYDERLHPCAKTYQLMGREIAQFMINNYPKDRIKSATKSTTINSKLTTKKTTTKKTTTDKITTPTVASHKTVKK</sequence>
<keyword evidence="2" id="KW-0732">Signal</keyword>
<feature type="signal peptide" evidence="2">
    <location>
        <begin position="1"/>
        <end position="26"/>
    </location>
</feature>
<evidence type="ECO:0000259" key="3">
    <source>
        <dbReference type="Pfam" id="PF13472"/>
    </source>
</evidence>
<proteinExistence type="predicted"/>
<comment type="caution">
    <text evidence="4">The sequence shown here is derived from an EMBL/GenBank/DDBJ whole genome shotgun (WGS) entry which is preliminary data.</text>
</comment>
<dbReference type="InterPro" id="IPR036514">
    <property type="entry name" value="SGNH_hydro_sf"/>
</dbReference>
<accession>A0A0R1SGA2</accession>
<dbReference type="PATRIC" id="fig|1423739.3.peg.2759"/>
<feature type="region of interest" description="Disordered" evidence="1">
    <location>
        <begin position="387"/>
        <end position="412"/>
    </location>
</feature>
<feature type="region of interest" description="Disordered" evidence="1">
    <location>
        <begin position="29"/>
        <end position="60"/>
    </location>
</feature>